<reference evidence="1 2" key="1">
    <citation type="journal article" date="2023" name="Plants (Basel)">
        <title>Bridging the Gap: Combining Genomics and Transcriptomics Approaches to Understand Stylosanthes scabra, an Orphan Legume from the Brazilian Caatinga.</title>
        <authorList>
            <person name="Ferreira-Neto J.R.C."/>
            <person name="da Silva M.D."/>
            <person name="Binneck E."/>
            <person name="de Melo N.F."/>
            <person name="da Silva R.H."/>
            <person name="de Melo A.L.T.M."/>
            <person name="Pandolfi V."/>
            <person name="Bustamante F.O."/>
            <person name="Brasileiro-Vidal A.C."/>
            <person name="Benko-Iseppon A.M."/>
        </authorList>
    </citation>
    <scope>NUCLEOTIDE SEQUENCE [LARGE SCALE GENOMIC DNA]</scope>
    <source>
        <tissue evidence="1">Leaves</tissue>
    </source>
</reference>
<evidence type="ECO:0000313" key="1">
    <source>
        <dbReference type="EMBL" id="MED6199759.1"/>
    </source>
</evidence>
<dbReference type="Proteomes" id="UP001341840">
    <property type="component" value="Unassembled WGS sequence"/>
</dbReference>
<protein>
    <submittedName>
        <fullName evidence="1">Uncharacterized protein</fullName>
    </submittedName>
</protein>
<keyword evidence="2" id="KW-1185">Reference proteome</keyword>
<accession>A0ABU6XNY8</accession>
<gene>
    <name evidence="1" type="ORF">PIB30_078952</name>
</gene>
<sequence length="113" mass="13223">GNYRDRKFFEFDPEIERKLTKHRNKVKFQEALQGEGQEEVYEESFSEEFSGEEVEEEIFEEEIQDNMADDANNQRRALLDFITPTTTSCGSNIVRTTVEANNFELKPSLIHLV</sequence>
<proteinExistence type="predicted"/>
<name>A0ABU6XNY8_9FABA</name>
<feature type="non-terminal residue" evidence="1">
    <location>
        <position position="1"/>
    </location>
</feature>
<comment type="caution">
    <text evidence="1">The sequence shown here is derived from an EMBL/GenBank/DDBJ whole genome shotgun (WGS) entry which is preliminary data.</text>
</comment>
<evidence type="ECO:0000313" key="2">
    <source>
        <dbReference type="Proteomes" id="UP001341840"/>
    </source>
</evidence>
<dbReference type="EMBL" id="JASCZI010212554">
    <property type="protein sequence ID" value="MED6199759.1"/>
    <property type="molecule type" value="Genomic_DNA"/>
</dbReference>
<organism evidence="1 2">
    <name type="scientific">Stylosanthes scabra</name>
    <dbReference type="NCBI Taxonomy" id="79078"/>
    <lineage>
        <taxon>Eukaryota</taxon>
        <taxon>Viridiplantae</taxon>
        <taxon>Streptophyta</taxon>
        <taxon>Embryophyta</taxon>
        <taxon>Tracheophyta</taxon>
        <taxon>Spermatophyta</taxon>
        <taxon>Magnoliopsida</taxon>
        <taxon>eudicotyledons</taxon>
        <taxon>Gunneridae</taxon>
        <taxon>Pentapetalae</taxon>
        <taxon>rosids</taxon>
        <taxon>fabids</taxon>
        <taxon>Fabales</taxon>
        <taxon>Fabaceae</taxon>
        <taxon>Papilionoideae</taxon>
        <taxon>50 kb inversion clade</taxon>
        <taxon>dalbergioids sensu lato</taxon>
        <taxon>Dalbergieae</taxon>
        <taxon>Pterocarpus clade</taxon>
        <taxon>Stylosanthes</taxon>
    </lineage>
</organism>